<comment type="caution">
    <text evidence="7">The sequence shown here is derived from an EMBL/GenBank/DDBJ whole genome shotgun (WGS) entry which is preliminary data.</text>
</comment>
<dbReference type="PANTHER" id="PTHR23112:SF0">
    <property type="entry name" value="TRANSMEMBRANE PROTEIN 116"/>
    <property type="match status" value="1"/>
</dbReference>
<dbReference type="Pfam" id="PF00001">
    <property type="entry name" value="7tm_1"/>
    <property type="match status" value="1"/>
</dbReference>
<dbReference type="Proteomes" id="UP001153069">
    <property type="component" value="Unassembled WGS sequence"/>
</dbReference>
<accession>A0A9N8DZG1</accession>
<protein>
    <submittedName>
        <fullName evidence="7">Uncharacterized protein</fullName>
    </submittedName>
</protein>
<dbReference type="PANTHER" id="PTHR23112">
    <property type="entry name" value="G PROTEIN-COUPLED RECEPTOR 157-RELATED"/>
    <property type="match status" value="1"/>
</dbReference>
<feature type="transmembrane region" description="Helical" evidence="6">
    <location>
        <begin position="28"/>
        <end position="53"/>
    </location>
</feature>
<evidence type="ECO:0000313" key="8">
    <source>
        <dbReference type="Proteomes" id="UP001153069"/>
    </source>
</evidence>
<evidence type="ECO:0000256" key="3">
    <source>
        <dbReference type="ARBA" id="ARBA00022989"/>
    </source>
</evidence>
<keyword evidence="2 6" id="KW-0812">Transmembrane</keyword>
<dbReference type="GO" id="GO:0005886">
    <property type="term" value="C:plasma membrane"/>
    <property type="evidence" value="ECO:0007669"/>
    <property type="project" value="TreeGrafter"/>
</dbReference>
<feature type="transmembrane region" description="Helical" evidence="6">
    <location>
        <begin position="269"/>
        <end position="293"/>
    </location>
</feature>
<feature type="compositionally biased region" description="Polar residues" evidence="5">
    <location>
        <begin position="213"/>
        <end position="241"/>
    </location>
</feature>
<feature type="region of interest" description="Disordered" evidence="5">
    <location>
        <begin position="213"/>
        <end position="259"/>
    </location>
</feature>
<dbReference type="AlphaFoldDB" id="A0A9N8DZG1"/>
<keyword evidence="4 6" id="KW-0472">Membrane</keyword>
<comment type="subcellular location">
    <subcellularLocation>
        <location evidence="1">Membrane</location>
        <topology evidence="1">Multi-pass membrane protein</topology>
    </subcellularLocation>
</comment>
<evidence type="ECO:0000313" key="7">
    <source>
        <dbReference type="EMBL" id="CAB9511731.1"/>
    </source>
</evidence>
<keyword evidence="3 6" id="KW-1133">Transmembrane helix</keyword>
<feature type="transmembrane region" description="Helical" evidence="6">
    <location>
        <begin position="73"/>
        <end position="94"/>
    </location>
</feature>
<feature type="transmembrane region" description="Helical" evidence="6">
    <location>
        <begin position="115"/>
        <end position="138"/>
    </location>
</feature>
<organism evidence="7 8">
    <name type="scientific">Seminavis robusta</name>
    <dbReference type="NCBI Taxonomy" id="568900"/>
    <lineage>
        <taxon>Eukaryota</taxon>
        <taxon>Sar</taxon>
        <taxon>Stramenopiles</taxon>
        <taxon>Ochrophyta</taxon>
        <taxon>Bacillariophyta</taxon>
        <taxon>Bacillariophyceae</taxon>
        <taxon>Bacillariophycidae</taxon>
        <taxon>Naviculales</taxon>
        <taxon>Naviculaceae</taxon>
        <taxon>Seminavis</taxon>
    </lineage>
</organism>
<sequence length="419" mass="46604">MGGLSDGQGTIIYSILHRRRGSLQHDNLHQLLLGLSFSDLLASWAVVMGGFLYPKGVSDDAPLALGNAASCNASAFVNALFGTSSTLYNCWISMHFWRVLRKTQKRQSQSTKMDWCFRVTAHSSAVLVGFVFATIGILGDRFGPHYFLGMCYFTPPCSDSNEDCAETSGFEVNHVFRGFLALCVIISIGCTIAVALKVRANLKRSRKYSTSQMSATQTTFGGDSNRDFTVTSQEGGPTANSGIEMELESSAGKGTPKTRSKEQDVAFQAVWYTIAHLNTVVLPIVGILVVNMTDEEARKGDPGHYTFLLLLYWFMPIQGALNMIVFLRPRYIRWQEYLERQNLGHRSRSQPNEETNTQQPSKPSWHYLIGLAILEDIPARGGRRQAGRCPSNVATRNCICFLLDRQCCQSRNLLSRLLL</sequence>
<gene>
    <name evidence="7" type="ORF">SEMRO_500_G155250.1</name>
</gene>
<dbReference type="Gene3D" id="1.20.1070.10">
    <property type="entry name" value="Rhodopsin 7-helix transmembrane proteins"/>
    <property type="match status" value="1"/>
</dbReference>
<keyword evidence="8" id="KW-1185">Reference proteome</keyword>
<evidence type="ECO:0000256" key="5">
    <source>
        <dbReference type="SAM" id="MobiDB-lite"/>
    </source>
</evidence>
<proteinExistence type="predicted"/>
<dbReference type="GO" id="GO:0007189">
    <property type="term" value="P:adenylate cyclase-activating G protein-coupled receptor signaling pathway"/>
    <property type="evidence" value="ECO:0007669"/>
    <property type="project" value="TreeGrafter"/>
</dbReference>
<evidence type="ECO:0000256" key="4">
    <source>
        <dbReference type="ARBA" id="ARBA00023136"/>
    </source>
</evidence>
<evidence type="ECO:0000256" key="2">
    <source>
        <dbReference type="ARBA" id="ARBA00022692"/>
    </source>
</evidence>
<evidence type="ECO:0000256" key="6">
    <source>
        <dbReference type="SAM" id="Phobius"/>
    </source>
</evidence>
<feature type="transmembrane region" description="Helical" evidence="6">
    <location>
        <begin position="175"/>
        <end position="196"/>
    </location>
</feature>
<name>A0A9N8DZG1_9STRA</name>
<dbReference type="InterPro" id="IPR000276">
    <property type="entry name" value="GPCR_Rhodpsn"/>
</dbReference>
<feature type="transmembrane region" description="Helical" evidence="6">
    <location>
        <begin position="305"/>
        <end position="327"/>
    </location>
</feature>
<dbReference type="SUPFAM" id="SSF81321">
    <property type="entry name" value="Family A G protein-coupled receptor-like"/>
    <property type="match status" value="1"/>
</dbReference>
<evidence type="ECO:0000256" key="1">
    <source>
        <dbReference type="ARBA" id="ARBA00004141"/>
    </source>
</evidence>
<dbReference type="GO" id="GO:0004930">
    <property type="term" value="F:G protein-coupled receptor activity"/>
    <property type="evidence" value="ECO:0007669"/>
    <property type="project" value="InterPro"/>
</dbReference>
<dbReference type="EMBL" id="CAICTM010000499">
    <property type="protein sequence ID" value="CAB9511731.1"/>
    <property type="molecule type" value="Genomic_DNA"/>
</dbReference>
<reference evidence="7" key="1">
    <citation type="submission" date="2020-06" db="EMBL/GenBank/DDBJ databases">
        <authorList>
            <consortium name="Plant Systems Biology data submission"/>
        </authorList>
    </citation>
    <scope>NUCLEOTIDE SEQUENCE</scope>
    <source>
        <strain evidence="7">D6</strain>
    </source>
</reference>